<dbReference type="Gene3D" id="3.30.1150.10">
    <property type="match status" value="1"/>
</dbReference>
<dbReference type="SUPFAM" id="SSF74653">
    <property type="entry name" value="TolA/TonB C-terminal domain"/>
    <property type="match status" value="1"/>
</dbReference>
<dbReference type="InterPro" id="IPR037682">
    <property type="entry name" value="TonB_C"/>
</dbReference>
<organism evidence="2 3">
    <name type="scientific">Hoylesella buccalis DNF00853</name>
    <dbReference type="NCBI Taxonomy" id="1401074"/>
    <lineage>
        <taxon>Bacteria</taxon>
        <taxon>Pseudomonadati</taxon>
        <taxon>Bacteroidota</taxon>
        <taxon>Bacteroidia</taxon>
        <taxon>Bacteroidales</taxon>
        <taxon>Prevotellaceae</taxon>
        <taxon>Hoylesella</taxon>
    </lineage>
</organism>
<feature type="domain" description="TonB C-terminal" evidence="1">
    <location>
        <begin position="70"/>
        <end position="133"/>
    </location>
</feature>
<proteinExistence type="predicted"/>
<evidence type="ECO:0000313" key="2">
    <source>
        <dbReference type="EMBL" id="KGF33094.1"/>
    </source>
</evidence>
<evidence type="ECO:0000259" key="1">
    <source>
        <dbReference type="Pfam" id="PF03544"/>
    </source>
</evidence>
<dbReference type="Proteomes" id="UP000029556">
    <property type="component" value="Unassembled WGS sequence"/>
</dbReference>
<evidence type="ECO:0000313" key="3">
    <source>
        <dbReference type="Proteomes" id="UP000029556"/>
    </source>
</evidence>
<reference evidence="2 3" key="1">
    <citation type="submission" date="2014-07" db="EMBL/GenBank/DDBJ databases">
        <authorList>
            <person name="McCorrison J."/>
            <person name="Sanka R."/>
            <person name="Torralba M."/>
            <person name="Gillis M."/>
            <person name="Haft D.H."/>
            <person name="Methe B."/>
            <person name="Sutton G."/>
            <person name="Nelson K.E."/>
        </authorList>
    </citation>
    <scope>NUCLEOTIDE SEQUENCE [LARGE SCALE GENOMIC DNA]</scope>
    <source>
        <strain evidence="2 3">DNF00853</strain>
    </source>
</reference>
<gene>
    <name evidence="2" type="ORF">HMPREF2137_11775</name>
</gene>
<comment type="caution">
    <text evidence="2">The sequence shown here is derived from an EMBL/GenBank/DDBJ whole genome shotgun (WGS) entry which is preliminary data.</text>
</comment>
<protein>
    <recommendedName>
        <fullName evidence="1">TonB C-terminal domain-containing protein</fullName>
    </recommendedName>
</protein>
<dbReference type="RefSeq" id="WP_036874717.1">
    <property type="nucleotide sequence ID" value="NZ_JRNN01000095.1"/>
</dbReference>
<dbReference type="AlphaFoldDB" id="A0A096BIV9"/>
<name>A0A096BIV9_9BACT</name>
<dbReference type="Pfam" id="PF03544">
    <property type="entry name" value="TonB_C"/>
    <property type="match status" value="1"/>
</dbReference>
<dbReference type="OrthoDB" id="1096764at2"/>
<sequence>MKKYGILLVMFCFVVLQMTWSQSHKKSLPRPDGNICWSVIDDIPVYPGGTVALRQWVIDSVAPGLNSLKSSAEGKLLISFVVLENGACDSFKVVKSVAPEIDTLFLNGLKKMRRWTPGKFNGKPMPIKFNFPITIKRERENEKNTVPKTKE</sequence>
<dbReference type="EMBL" id="JRNN01000095">
    <property type="protein sequence ID" value="KGF33094.1"/>
    <property type="molecule type" value="Genomic_DNA"/>
</dbReference>
<accession>A0A096BIV9</accession>
<dbReference type="GO" id="GO:0055085">
    <property type="term" value="P:transmembrane transport"/>
    <property type="evidence" value="ECO:0007669"/>
    <property type="project" value="InterPro"/>
</dbReference>